<dbReference type="Gene3D" id="3.80.10.10">
    <property type="entry name" value="Ribonuclease Inhibitor"/>
    <property type="match status" value="1"/>
</dbReference>
<dbReference type="EMBL" id="LNYW01000052">
    <property type="protein sequence ID" value="KTD59049.1"/>
    <property type="molecule type" value="Genomic_DNA"/>
</dbReference>
<dbReference type="Proteomes" id="UP000054600">
    <property type="component" value="Unassembled WGS sequence"/>
</dbReference>
<name>A0A0W0YQA6_9GAMM</name>
<comment type="caution">
    <text evidence="2">The sequence shown here is derived from an EMBL/GenBank/DDBJ whole genome shotgun (WGS) entry which is preliminary data.</text>
</comment>
<protein>
    <submittedName>
        <fullName evidence="2">Leucine-rich repeat-containing protein</fullName>
    </submittedName>
</protein>
<dbReference type="PROSITE" id="PS51450">
    <property type="entry name" value="LRR"/>
    <property type="match status" value="1"/>
</dbReference>
<dbReference type="eggNOG" id="COG5238">
    <property type="taxonomic scope" value="Bacteria"/>
</dbReference>
<dbReference type="InterPro" id="IPR032675">
    <property type="entry name" value="LRR_dom_sf"/>
</dbReference>
<dbReference type="SUPFAM" id="SSF52047">
    <property type="entry name" value="RNI-like"/>
    <property type="match status" value="1"/>
</dbReference>
<sequence length="309" mass="34935">MLFKIDLSSKGLNILAIAHDRHGNRGETWDEELLRKLATVPHEATGIDLSGNQLTDIEDWRPFFQLFSSNVNFLDVSNNLHLAQQPMFRNRFNQHITNLFNYLPPNVTSVSLAGNSLNLFSETQLKNMFSAIPPHLRTLDLSNNDLRALPLNTLVEVLATIPATVEKIILKRNKLFSFNLQQNDHLLTQLQLQVHDSSRRLDLGSNGESEAQRVIGPMLLLMQQGYQDRTVPSEIIAKILENLLASPSRANQFVKAHIARVEQRRPCFFLPCQEDNMSPIPGSEDSDKASEVQDNDQIQSRQQAAAPRL</sequence>
<dbReference type="AlphaFoldDB" id="A0A0W0YQA6"/>
<evidence type="ECO:0000256" key="1">
    <source>
        <dbReference type="SAM" id="MobiDB-lite"/>
    </source>
</evidence>
<dbReference type="RefSeq" id="WP_018576658.1">
    <property type="nucleotide sequence ID" value="NZ_KB892389.1"/>
</dbReference>
<feature type="region of interest" description="Disordered" evidence="1">
    <location>
        <begin position="272"/>
        <end position="309"/>
    </location>
</feature>
<evidence type="ECO:0000313" key="3">
    <source>
        <dbReference type="Proteomes" id="UP000054600"/>
    </source>
</evidence>
<organism evidence="2 3">
    <name type="scientific">Legionella shakespearei DSM 23087</name>
    <dbReference type="NCBI Taxonomy" id="1122169"/>
    <lineage>
        <taxon>Bacteria</taxon>
        <taxon>Pseudomonadati</taxon>
        <taxon>Pseudomonadota</taxon>
        <taxon>Gammaproteobacteria</taxon>
        <taxon>Legionellales</taxon>
        <taxon>Legionellaceae</taxon>
        <taxon>Legionella</taxon>
    </lineage>
</organism>
<gene>
    <name evidence="2" type="primary">legL6</name>
    <name evidence="2" type="ORF">Lsha_2081</name>
</gene>
<dbReference type="PATRIC" id="fig|1122169.6.peg.2383"/>
<proteinExistence type="predicted"/>
<evidence type="ECO:0000313" key="2">
    <source>
        <dbReference type="EMBL" id="KTD59049.1"/>
    </source>
</evidence>
<accession>A0A0W0YQA6</accession>
<dbReference type="InterPro" id="IPR001611">
    <property type="entry name" value="Leu-rich_rpt"/>
</dbReference>
<keyword evidence="3" id="KW-1185">Reference proteome</keyword>
<reference evidence="2 3" key="1">
    <citation type="submission" date="2015-11" db="EMBL/GenBank/DDBJ databases">
        <title>Genomic analysis of 38 Legionella species identifies large and diverse effector repertoires.</title>
        <authorList>
            <person name="Burstein D."/>
            <person name="Amaro F."/>
            <person name="Zusman T."/>
            <person name="Lifshitz Z."/>
            <person name="Cohen O."/>
            <person name="Gilbert J.A."/>
            <person name="Pupko T."/>
            <person name="Shuman H.A."/>
            <person name="Segal G."/>
        </authorList>
    </citation>
    <scope>NUCLEOTIDE SEQUENCE [LARGE SCALE GENOMIC DNA]</scope>
    <source>
        <strain evidence="2 3">ATCC 49655</strain>
    </source>
</reference>